<evidence type="ECO:0000256" key="1">
    <source>
        <dbReference type="ARBA" id="ARBA00000085"/>
    </source>
</evidence>
<dbReference type="PANTHER" id="PTHR43065">
    <property type="entry name" value="SENSOR HISTIDINE KINASE"/>
    <property type="match status" value="1"/>
</dbReference>
<gene>
    <name evidence="10" type="ORF">SAMN05421737_105185</name>
</gene>
<keyword evidence="7" id="KW-0067">ATP-binding</keyword>
<sequence>MAVKMKSIIADLLNRSTKAQIIVLADKTIVYRNTLFNDIMHVPGHCHPEEEIAQYVLDDLGDKWKMKKVSGEVCICVVEKVTYEDGYTLVTLEEETADVGECLADDAHEHPVWIADKEGKINSCNQAAKQFHNATSLFEIVPWALVDCNKKEQSIYCQNDTHRYELQLVSGKACYVVELVSCHKVFPSENDIQRMLQLSEECYAIHDMEHVYFANQAMHDLLQLPAGQLNGEQLHEYVTEADLMILKQAQEEESRTWYRAVRIKTAEGLSQDVTCAILPIRLAGKAVFVSMLKKPITPYRREEAMDVVSRLAASMAHEIRNPLTSIKGFMQFFSEKDLLPQSFFHVTKQELERIEQIVSEYAFLARTQDREEVTEICIKAFFQSLLKTERMKAVAVTHPIEWVSKAPVFITGCKKDLLFMFEHLIQNAADASEPGTPIVLETDIGEHDIRVCVVDKGVGIPEERLHVIGQPFYSTKEKGTGLGLMICYTIAEMHGGAVDVQSEIGIGTRVSVFLPRTVYHKPSSSHFTVKEPVAAIGE</sequence>
<dbReference type="CDD" id="cd00082">
    <property type="entry name" value="HisKA"/>
    <property type="match status" value="1"/>
</dbReference>
<feature type="domain" description="Histidine kinase" evidence="9">
    <location>
        <begin position="314"/>
        <end position="518"/>
    </location>
</feature>
<dbReference type="STRING" id="1464122.SAMN05421737_105185"/>
<dbReference type="Pfam" id="PF02518">
    <property type="entry name" value="HATPase_c"/>
    <property type="match status" value="1"/>
</dbReference>
<dbReference type="GO" id="GO:0000155">
    <property type="term" value="F:phosphorelay sensor kinase activity"/>
    <property type="evidence" value="ECO:0007669"/>
    <property type="project" value="InterPro"/>
</dbReference>
<keyword evidence="6 10" id="KW-0418">Kinase</keyword>
<name>A0A1G6IW29_9BACI</name>
<reference evidence="11" key="1">
    <citation type="submission" date="2016-09" db="EMBL/GenBank/DDBJ databases">
        <authorList>
            <person name="Varghese N."/>
            <person name="Submissions S."/>
        </authorList>
    </citation>
    <scope>NUCLEOTIDE SEQUENCE [LARGE SCALE GENOMIC DNA]</scope>
    <source>
        <strain evidence="11">25nlg</strain>
    </source>
</reference>
<evidence type="ECO:0000256" key="2">
    <source>
        <dbReference type="ARBA" id="ARBA00012438"/>
    </source>
</evidence>
<keyword evidence="4" id="KW-0808">Transferase</keyword>
<comment type="catalytic activity">
    <reaction evidence="1">
        <text>ATP + protein L-histidine = ADP + protein N-phospho-L-histidine.</text>
        <dbReference type="EC" id="2.7.13.3"/>
    </reaction>
</comment>
<dbReference type="InterPro" id="IPR003594">
    <property type="entry name" value="HATPase_dom"/>
</dbReference>
<dbReference type="InterPro" id="IPR036890">
    <property type="entry name" value="HATPase_C_sf"/>
</dbReference>
<evidence type="ECO:0000256" key="3">
    <source>
        <dbReference type="ARBA" id="ARBA00022553"/>
    </source>
</evidence>
<dbReference type="InterPro" id="IPR036097">
    <property type="entry name" value="HisK_dim/P_sf"/>
</dbReference>
<evidence type="ECO:0000256" key="4">
    <source>
        <dbReference type="ARBA" id="ARBA00022679"/>
    </source>
</evidence>
<protein>
    <recommendedName>
        <fullName evidence="2">histidine kinase</fullName>
        <ecNumber evidence="2">2.7.13.3</ecNumber>
    </recommendedName>
</protein>
<evidence type="ECO:0000259" key="9">
    <source>
        <dbReference type="PROSITE" id="PS50109"/>
    </source>
</evidence>
<dbReference type="PANTHER" id="PTHR43065:SF34">
    <property type="entry name" value="SPORULATION KINASE A"/>
    <property type="match status" value="1"/>
</dbReference>
<dbReference type="SMART" id="SM00387">
    <property type="entry name" value="HATPase_c"/>
    <property type="match status" value="1"/>
</dbReference>
<dbReference type="CDD" id="cd00075">
    <property type="entry name" value="HATPase"/>
    <property type="match status" value="1"/>
</dbReference>
<keyword evidence="3" id="KW-0597">Phosphoprotein</keyword>
<evidence type="ECO:0000256" key="7">
    <source>
        <dbReference type="ARBA" id="ARBA00022840"/>
    </source>
</evidence>
<evidence type="ECO:0000256" key="5">
    <source>
        <dbReference type="ARBA" id="ARBA00022741"/>
    </source>
</evidence>
<dbReference type="Proteomes" id="UP000242662">
    <property type="component" value="Unassembled WGS sequence"/>
</dbReference>
<dbReference type="PRINTS" id="PR00344">
    <property type="entry name" value="BCTRLSENSOR"/>
</dbReference>
<dbReference type="InterPro" id="IPR003661">
    <property type="entry name" value="HisK_dim/P_dom"/>
</dbReference>
<dbReference type="InterPro" id="IPR035965">
    <property type="entry name" value="PAS-like_dom_sf"/>
</dbReference>
<keyword evidence="5" id="KW-0547">Nucleotide-binding</keyword>
<evidence type="ECO:0000313" key="10">
    <source>
        <dbReference type="EMBL" id="SDC10792.1"/>
    </source>
</evidence>
<dbReference type="EMBL" id="FMYM01000005">
    <property type="protein sequence ID" value="SDC10792.1"/>
    <property type="molecule type" value="Genomic_DNA"/>
</dbReference>
<evidence type="ECO:0000256" key="6">
    <source>
        <dbReference type="ARBA" id="ARBA00022777"/>
    </source>
</evidence>
<dbReference type="Pfam" id="PF00512">
    <property type="entry name" value="HisKA"/>
    <property type="match status" value="1"/>
</dbReference>
<dbReference type="PROSITE" id="PS50109">
    <property type="entry name" value="HIS_KIN"/>
    <property type="match status" value="1"/>
</dbReference>
<evidence type="ECO:0000313" key="11">
    <source>
        <dbReference type="Proteomes" id="UP000242662"/>
    </source>
</evidence>
<dbReference type="SUPFAM" id="SSF47384">
    <property type="entry name" value="Homodimeric domain of signal transducing histidine kinase"/>
    <property type="match status" value="1"/>
</dbReference>
<dbReference type="InterPro" id="IPR004358">
    <property type="entry name" value="Sig_transdc_His_kin-like_C"/>
</dbReference>
<dbReference type="Gene3D" id="1.10.287.130">
    <property type="match status" value="1"/>
</dbReference>
<dbReference type="SMART" id="SM00388">
    <property type="entry name" value="HisKA"/>
    <property type="match status" value="1"/>
</dbReference>
<keyword evidence="8" id="KW-0902">Two-component regulatory system</keyword>
<organism evidence="10 11">
    <name type="scientific">Shouchella lonarensis</name>
    <dbReference type="NCBI Taxonomy" id="1464122"/>
    <lineage>
        <taxon>Bacteria</taxon>
        <taxon>Bacillati</taxon>
        <taxon>Bacillota</taxon>
        <taxon>Bacilli</taxon>
        <taxon>Bacillales</taxon>
        <taxon>Bacillaceae</taxon>
        <taxon>Shouchella</taxon>
    </lineage>
</organism>
<accession>A0A1G6IW29</accession>
<dbReference type="InterPro" id="IPR005467">
    <property type="entry name" value="His_kinase_dom"/>
</dbReference>
<keyword evidence="11" id="KW-1185">Reference proteome</keyword>
<dbReference type="EC" id="2.7.13.3" evidence="2"/>
<dbReference type="SUPFAM" id="SSF55874">
    <property type="entry name" value="ATPase domain of HSP90 chaperone/DNA topoisomerase II/histidine kinase"/>
    <property type="match status" value="1"/>
</dbReference>
<dbReference type="SUPFAM" id="SSF55785">
    <property type="entry name" value="PYP-like sensor domain (PAS domain)"/>
    <property type="match status" value="1"/>
</dbReference>
<dbReference type="AlphaFoldDB" id="A0A1G6IW29"/>
<dbReference type="GO" id="GO:0005524">
    <property type="term" value="F:ATP binding"/>
    <property type="evidence" value="ECO:0007669"/>
    <property type="project" value="UniProtKB-KW"/>
</dbReference>
<evidence type="ECO:0000256" key="8">
    <source>
        <dbReference type="ARBA" id="ARBA00023012"/>
    </source>
</evidence>
<proteinExistence type="predicted"/>
<dbReference type="Gene3D" id="3.30.565.10">
    <property type="entry name" value="Histidine kinase-like ATPase, C-terminal domain"/>
    <property type="match status" value="1"/>
</dbReference>